<feature type="domain" description="Filamentous haemagglutinin FhaB/tRNA nuclease CdiA-like TPS" evidence="2">
    <location>
        <begin position="41"/>
        <end position="155"/>
    </location>
</feature>
<dbReference type="RefSeq" id="WP_135251345.1">
    <property type="nucleotide sequence ID" value="NZ_SMLK01000008.1"/>
</dbReference>
<dbReference type="EMBL" id="SMLK01000008">
    <property type="protein sequence ID" value="TFY97147.1"/>
    <property type="molecule type" value="Genomic_DNA"/>
</dbReference>
<comment type="caution">
    <text evidence="3">The sequence shown here is derived from an EMBL/GenBank/DDBJ whole genome shotgun (WGS) entry which is preliminary data.</text>
</comment>
<accession>A0A4Z0BFR4</accession>
<dbReference type="Gene3D" id="2.160.20.10">
    <property type="entry name" value="Single-stranded right-handed beta-helix, Pectin lyase-like"/>
    <property type="match status" value="1"/>
</dbReference>
<dbReference type="Proteomes" id="UP000297839">
    <property type="component" value="Unassembled WGS sequence"/>
</dbReference>
<dbReference type="NCBIfam" id="NF012206">
    <property type="entry name" value="LktA_tand_53"/>
    <property type="match status" value="9"/>
</dbReference>
<reference evidence="3 4" key="1">
    <citation type="submission" date="2019-03" db="EMBL/GenBank/DDBJ databases">
        <title>Ramlibacter sp. 18x22-1, whole genome shotgun sequence.</title>
        <authorList>
            <person name="Zhang X."/>
            <person name="Feng G."/>
            <person name="Zhu H."/>
        </authorList>
    </citation>
    <scope>NUCLEOTIDE SEQUENCE [LARGE SCALE GENOMIC DNA]</scope>
    <source>
        <strain evidence="3 4">18x22-1</strain>
    </source>
</reference>
<feature type="compositionally biased region" description="Low complexity" evidence="1">
    <location>
        <begin position="2665"/>
        <end position="2680"/>
    </location>
</feature>
<dbReference type="SUPFAM" id="SSF51126">
    <property type="entry name" value="Pectin lyase-like"/>
    <property type="match status" value="1"/>
</dbReference>
<sequence length="6646" mass="657173">MVQNTKVHVGARFRWDGSLGFFLGTMVSFSMAGPAFAQAILPDGRTATSVSTAGAVTDVRTGTINGANAFNSFSRFNVPAATIANLHVPTGAANLINLVRDERSNIDGVLNAVKDGRIGGNVWFANPYGMFIGASGVVNVGTLNVSTPTQQFVNNFFLSPGMPDPAAVGALLSGTAPRNPDGTIVVNGRINAIDGVNLSAGMVNVGGVVFAGARFVGNAPDFSDVVNANGLNSATNVIAEGGRIRIVADADVTVAGTLATPGAAGVKAGEVEIRAGRDVDLQAGARIVAAGAGAASGGGKVTVLAERNAINREGSLLDASAGTSGAGGFVEFSAKDTVELAGGALRADGTGGGAGGAVYVDPATINVSQNLLRGDAGYANGSGITVTGADIVLEATSSINVAAGKVISSRAVATPTDVNSHLTGNSTGNSGKITLKAPSITLAADSAVLANATGAFTAGDVTFTADLHASSNLMGIRDATTSIQIGDTNGGATVRGANVSMVANTSVDTKYYYNGDAPVESNVNLAVTSLDATALGGQAAAFGLSLLGINVVHSQSTGISSVTVGGTAAKRSVIEGTGSVTLKATNSVSSGITTAVPPTPGAQVATPLGVGALYATTKADARVDVQQYATIKGGDLTVQAHNDASIDGKISAGAVNSQSNQLSIAFGYTSADVDANATIAQGAQIKSTGTVTVAASNFTSLKNEVESVTGPNGKASAAVAWSDHNTSANARLLADVADAKNVNVLAVDHVTEDRTAASASAGTGAFAMVQNAIKQETVQGLEDFFWKRFGLSTQKIDQKVAPTPAPFRISGAISYVDSVHGAVALIGDGVKIHASDTGNTGTVLVAARTIGEKTVISADTATSSPSIKAAATPASGSPSRINAALGLAIGNYSFTSSATVGRNADITADKIGVSSDVKLPIRPSILFGNAEWNFDRWDGLSTLSEAMNTINFLDVMNGKSSAKVAGSSDETSMGFSGSANIISFQHTAQAEVQDGARLNVRDGSTGGATRSFTTRPADADTYDPTGTILLFRGRPADTQAWALDAPVSVTANVDTTLLFQAGAPQLAIGSSNKAIGFSLSQIDVASVAEAVVRENVAIRGIAETAGAADADGVRAFTVTATDKLVDDVRVRANTSDKVFSFGASAGKASDGGNPIAVNGIVTLIGVNNRTVASLDNEASVTARKLAVDAGDNTVAWSIAGAVNLSSSTAVGIGLGINDVTTDTRAEIADNDTYSLTGSARASAGSYTGSVKARDIDVEARTGGRVEAIGIAGSVSNSAAPGPGPGFFDKASAAYQTAMTDLTNNILGVSPAQPTRSRSSATATKPPAPTPPTFGLSGAGSAAVNMTDMKTTARIDSASVDQSGTSSTTPSLLVRAVSDADITTAAGSGALTRANNPSQTRAVGVAGAVAVNMIGNGTEAYIKGSTVTGARDVDVQALTGGEQLSLGIGAAVVLTPDNNPIPSYAVAGSVSITLSPVDGDGNTKNYAKARIEDSSVTGDGNAAADLDVTAYSRKFIGTGGGSLAFGGKSGVGAAVSYADLRSDTEAKITGSTVKQFQTVTVEAYNASEIGAGGGSATVSERQDGTQLGGAFVITQVQNRTTAEISGNSSVTAAGRIDVIAKESGAITTYENIIDESGERANVAKGLDYCGRQAGVGAAGSGSCITSVAGVVQVSTGGGSSNVGISYVQNLIGNTVTARVENAKLDATGASSVVNIEAGSATHILGLALGAGSSEKFSGAGSVVVSQTQNAVKAEVSAPAANASYRSITGKTITIKASDSSTIDSVAGQVVNSNDQTAIGAAISYNDIDNDVYATASGVALNAQTGITVEAAQANSAIRNLSVAGALAGGQAAVTASISVNQITNDTEAKLDGVTTTDGNGGTNIVKVWAHDDSSIESLAGNVAVGKKGGAGAAFAYNSIDNETLAHVADSSLTEASQIDVLATQNAGIKSLSAAIGGSGSGNAFAGSISTNFISNDTTAELMTTGITGSTADVTVKGSDTSTISSASGGAAVAFGSAGVGIAASINRIANTADAHVSGAADASVRSLVVDAKSDATIDTVAVALGAAASLGVGGSNATNLMDNSTRAYIANGARVMADNNVGVFAFNDDKAKVIAGAAGASPGAAGAGVSVVVNMMDGTTDAHIDGGSTQVDAKGLGAAMTGVRTGDLVTPVNVNAVLAPTYTHADLTETTQSVRGIAVTATSHQSAVTNAATLGLGSSAGIALTPVVNVLGGTTKSYIQDAKVNSRLTTFSVPDLFVNASSHTYAGAFVIGAAGSTGVGAAGAAATNLMERKTYAYLTNATTGVLAAKSVQAGSVTDTQQRAVNDPEATDGANPVYDITTTNTFDKTLMPTLGAVKVGAKASQSAANVVAGFAAGSGGIAGTGVVNRFSADTQAHVDGGAVSAASLGVNALTTSGYNAVAGAGAIGASAGGAASFVVGIASNSTKAWVGDPSATSNTTALRLAGGDLTINAATNSAMNSLVVSGAVGGGAGIAGMADVTLLNNTTVAGMYRTTAGDTAPAASTDSSTSSSATNSSGGTTTTKTVTRDRTGSGKVGQAMGAISISAAENVDIDAKAGAGGGGGAAGVGAGANVVIVKSQVTGEMKNSTVTTPGTVTVAAGTIKDVDMVTATAGAGGTVGIGGSAAVLLIGDGTAAGASAETDKNGSGTLSSVSSYSNSTPTVGGSTGLTTAEQARLASTRYNTSSAVGSGAADAVTANIESSSVTAGSVAINASGQVSTTSTVGAGAAGTVGVGGAVGYTRIYDNIIAKSTASTLNAANVAVGALMRDNGTDSAAKVKAYVGAAGLVGVGAGVADAIVRNTVSASLGGTVTGGTGTSNTVLVSAQDTSSVATEGVGAAVGAGAVGVVASIADKESQVTAETLAGANVTQYKTIGLTASESGAVTSSAIAAAGGIVAGTGAGSTARDQGNVTATARGTLAAGEAVNVTALATPDVSATAWGVAVGGFSVGASIALAEARPTVTASVADSAAINGAGALAVSAGVMTPTTGNSADADTIAGSGGTLLGANATLSQAISGATVRASVGNSVTLPAGDVSVAAINNTRQKATSTGVAAGYVAMGANVAEAKSSGITEAWMGTGVVTTQGRAGSVSIIASGKDEKTAEATSGAGGMFAGNAATATTDDTSSTKAWIAGNATRTTIYGDDFIVNASHNDTSSRLATSVNASVAGASGAVALHTGNSTVEASLGSTLTLNAAGVVEVEASNTFKEDRSGDSATGAAGGVLSGAAVLSRTTLTGNTDARFANDVTVNSGTDPVNNTGGIVATASTWATASDQVSLATGGAIAGAGTESTYRATFNNNVTFGTNNQLKSQGNIGAGTWTVGSVDTAAQVNTWGLASVGSANATTDITNNQKVTIGGGTGAVMEAFGNVNITAGKDPLGSYDTAMTGSSNAQGYVRGLVAVPDANALTRLAGNAEVQVDDGAHLRSGQNITVGAYNGQPMGTSTAEGRGYQLYFIPVTAGDSTVTTPSTSKVTFNGDATAGVYHTLDIAINGNSLTYNNGAAPFIFAYNPVFDPQQFVADNYSGTQAQLLASGVSTGTVGAFELGTLYAAGGTATINADTLAGNGTFTSYGSPTISVKNNSGNYLLLNSVYIPNQPGGKVIFTGQAGRAQADAAGLHIDERPGTGTSKIDIDNAYNGKVGDGNYGPALFLGGAIENLGGAVLVNNNSGSLGQNSTIYGQQVNVTIPNGVAVITNPGTHYAGGNPYSEWSSYMLWPGGNPATVVPDATEAVVYAINAIYNANGQFTTTDALTSELIGSAGQNRNYSWVWFGNCAAFAKGDCSGGTADRLSPAGYHHDISGSGGSFAKVPVRTLSRTGSFANASLAGSANSSQIYGGKVSIVANTIDVNGKISAGRPTQWSLNLGANLTDPLIWGDVPVGYTYDWSSGLFPKLVPVVEHRIVGGGTLAYYKYLYDSGQTTNPVFDIPGGVGGITRGGDSYINATYNAVTNEISLGEVRASSGGGYVGLNGKIISTNTLGNIHVNGGLGDVQVVNNTGLALNLNKINTGNTAVPSALVSEVEIVDKNRASGSNHWVYTYSPGAGMNVFQGSEFSTKDQLKAGSAVSSSQNASTTFNPVAGLRWEWKLNATLSRPFDTTNWTYGNWTFSSGTQNNPWRYVNQSGGNATSTPQGYLLSGQDNSVDFRQSITATQNWGASLNVHYHGCDGSSCNYGFNPNATGYTNSYQHGEAHAWWQYRYVTGASLTLTQSVKASNPFGIDFSGNSRGSVAVTSNAPVVVNNALVNPNGTTTISSSGGSITESATGSVLTNSLNLSAKNGIGSTDRAFTATLTGGDLSATAGSDGVYLRLNSGAALNTIRSQTGASYGDVVIQADNALTAVAGSAANVEGRNITLSSELGGIGSETAPVRLSAHYATQPNGLVSGGVVNVSAQNDIGLTQLGGDLLIGSIASTAGGNLYVNVPNGTIYGAAGQTAAQALSDTQVRNIWQNLKLTAAYGAETNAVDAQNHSSAASVTRFESQVNVQYEQYWRLLGKGTVDAQGQYTLATANLDLYRALAAAATGVASPTDAQVQAYAAGLYASATGSLQSLLGSGWKAAMGSSYSSTFAFHASLDQINDLTKNAVWTEPQLNASINGSALQPGTPVGIGNPNLTGRDIKLNTSGAIGKLAAPVTIKLTDLQSGNLTPEQSAALALANVPGSVVAVDAAGNPVASGTQPYAFQIQQTAPVFVNATGKFTATAGGLTYVQSTAQNITLDKITAGGAVSVTAPQSILSAGTSAVNIQTPGDVTLLAGTGSIGDINGLPLVVQANRLVSASAGQDAYVRGTGANFTFGRVAAGGTAWLDAPAGNLVSYLDGVVVDAKNVRLDAGGNVGSPGRYVKVDVDADGLLSGTAGGAAYIDSPDSSLQVGTYAANGGLNLTATGGDLTAQQLRSSNGIVSASAAGSATIAAVNGGISTASSGNVSLTAVDDLSVGDVTTTGSSVTLLAGGTAKVTGNVHTDSGAIGVTGATVDIATGGQLDSTSGAIAATANSGNLYVNRVASGKTNGQAITLTATTGRIVESDSDAAADIVANGTGALVTLTARDGIGDATRTGANTIDTATPNALEMQVAGLSATSSQGAIRLSEADGLILGNVVAGGALQLTVGGALTGTLAQSTGGSVAISANSVDLTTVQAATTAGITSTAGSLQVGSATSAGNLTLQGQAGITAGTLTTTGTGTIDATAVTGSLVATTVDSNAAVSLTASAGAGDIKVDTVEGQNAVTLTAGRSIGGRTAARYVRVESLGGGVTLDAQGGDVMGTTTTAFNNAQVTASNNVDLTTTQASNGTLTVTATNGAITLDSANAETQMTLDAKTALTARSLTTDSATSGLSATTRTGDLTATTVDSAGSASLTATAGNIKVDIVEGQNAVTLTAGQSIGGRAASRYSSIESLGGNVTLDAQGGDVMGTTTTAFNSAQVTAGNNVDLTTTQASNGTLTVTATNGSITLDSANAETQMTLDAKTALTARLLTTDSATSGLSATARTGDLTATTVDSAGSASLTATAGNIKVDTVEGQNAVTLTAGQSIGGRTASRYASIESLGGNVTLDAQGGDVMGTTTTAFNNAQVTAGNNVDLTTTQASNGTLTVTATNGSITIDSANAETQMTLDAKTALTARLLTTDSVTSGLSATARTGDLTATTVDSAGSASLTATAGNIKVDMVEGQNAVTLTAGQSIGGRAASRYSSIESLGGNVTLSAQGGDVMGTTTTAFNSAQVTASNNVDLTTTQASNGTLTVTATNGAITLDSANAETQMTLDAKTALTARLLTTDSVTSGLSATARTGDLTATTVDSAGSASLTATAGNIKVDTVEGQNAVTLTAGQSIGGRAASRYSSIESLGGNVTLEAQGGDVMGTTTTALNNAQVTASNNVDLTMTQASNGTLTVTATNGSITLDSANAETQMTLDAKTALTANSLTTDSATSGLSAMARTGDLTATTVDSSGSVTLTATAANIKVDTVEGQNAVSLTAGQSIGGRAGARYVRVESLGGNVTMDAQNGDITGDATTALNNAQLTGHNNVDLATTTAKDGSLTVRAQTGTITIGSANAETLMSLTGQTGITATNLGTDSGGIVATASTGDLTATTSTSAAAATFTATTGSVKVDVLQGQDDVTVTAGQSIGGTPGARYTRIESLGGNVYLNAQNGNVTGDTTTASGSAQVTARNNADLATTTASNGSLTVNAQTGTITIGTANAETAMNLTGQSGITAGALTTDTGSIAATATTGDLTATTTDSANAVTLTAGTGNVKVGTVEGRNAVTITAAQSIGGTPGTAYGRVESLGGNAVLSATAGNIDGTLTRANGAIALSVGNDLNGGTVIATLGPVNAVAGANVNLGQTQSAGDITLFATRGAINVNEVISSAGSARLTANRDINANLVAAAEGDAVLDSTNGNIHARHLVGGGLLLYARDAIVGDNFEVGRRLVLVSDSVDASVQHTRSSPALITTLIGRYNPVMSNVKLTINSPLGVTFDNLQAVQGALTIPTGTLEVQNGYIVKRMTIDNPLTHMLVDNTTPGPDKTFDLQLFSRPGTFYLYLDRDSFVTRGADIIHRSAFLLSDHSHTVHSESTGLDSSVAETSVEEQTRTVRLVQPPMLPPIQVERGVVQFTGVPVQMPEFEPVQLPAPGAPQRRDGDDQAGE</sequence>
<evidence type="ECO:0000313" key="3">
    <source>
        <dbReference type="EMBL" id="TFY97147.1"/>
    </source>
</evidence>
<evidence type="ECO:0000256" key="1">
    <source>
        <dbReference type="SAM" id="MobiDB-lite"/>
    </source>
</evidence>
<proteinExistence type="predicted"/>
<name>A0A4Z0BFR4_9BURK</name>
<dbReference type="InterPro" id="IPR012334">
    <property type="entry name" value="Pectin_lyas_fold"/>
</dbReference>
<dbReference type="OrthoDB" id="218680at2"/>
<feature type="region of interest" description="Disordered" evidence="1">
    <location>
        <begin position="2516"/>
        <end position="2555"/>
    </location>
</feature>
<protein>
    <submittedName>
        <fullName evidence="3">Leukotoxin LktA family filamentous adhesin</fullName>
    </submittedName>
</protein>
<feature type="compositionally biased region" description="Polar residues" evidence="1">
    <location>
        <begin position="1308"/>
        <end position="1319"/>
    </location>
</feature>
<feature type="compositionally biased region" description="Low complexity" evidence="1">
    <location>
        <begin position="2516"/>
        <end position="2543"/>
    </location>
</feature>
<evidence type="ECO:0000313" key="4">
    <source>
        <dbReference type="Proteomes" id="UP000297839"/>
    </source>
</evidence>
<feature type="compositionally biased region" description="Basic and acidic residues" evidence="1">
    <location>
        <begin position="6636"/>
        <end position="6646"/>
    </location>
</feature>
<feature type="region of interest" description="Disordered" evidence="1">
    <location>
        <begin position="6624"/>
        <end position="6646"/>
    </location>
</feature>
<dbReference type="InterPro" id="IPR008638">
    <property type="entry name" value="FhaB/CdiA-like_TPS"/>
</dbReference>
<dbReference type="NCBIfam" id="TIGR01901">
    <property type="entry name" value="adhes_NPXG"/>
    <property type="match status" value="1"/>
</dbReference>
<organism evidence="3 4">
    <name type="scientific">Ramlibacter humi</name>
    <dbReference type="NCBI Taxonomy" id="2530451"/>
    <lineage>
        <taxon>Bacteria</taxon>
        <taxon>Pseudomonadati</taxon>
        <taxon>Pseudomonadota</taxon>
        <taxon>Betaproteobacteria</taxon>
        <taxon>Burkholderiales</taxon>
        <taxon>Comamonadaceae</taxon>
        <taxon>Ramlibacter</taxon>
    </lineage>
</organism>
<evidence type="ECO:0000259" key="2">
    <source>
        <dbReference type="SMART" id="SM00912"/>
    </source>
</evidence>
<dbReference type="NCBIfam" id="NF012204">
    <property type="entry name" value="adhes_FxxPxG"/>
    <property type="match status" value="1"/>
</dbReference>
<feature type="region of interest" description="Disordered" evidence="1">
    <location>
        <begin position="2656"/>
        <end position="2686"/>
    </location>
</feature>
<dbReference type="InterPro" id="IPR011050">
    <property type="entry name" value="Pectin_lyase_fold/virulence"/>
</dbReference>
<dbReference type="InterPro" id="IPR047881">
    <property type="entry name" value="LktA_repeat"/>
</dbReference>
<feature type="region of interest" description="Disordered" evidence="1">
    <location>
        <begin position="1308"/>
        <end position="1339"/>
    </location>
</feature>
<keyword evidence="4" id="KW-1185">Reference proteome</keyword>
<gene>
    <name evidence="3" type="ORF">EZ216_18860</name>
</gene>
<dbReference type="SMART" id="SM00912">
    <property type="entry name" value="Haemagg_act"/>
    <property type="match status" value="1"/>
</dbReference>